<dbReference type="EMBL" id="SMKU01000010">
    <property type="protein sequence ID" value="TDD95633.1"/>
    <property type="molecule type" value="Genomic_DNA"/>
</dbReference>
<reference evidence="2 3" key="1">
    <citation type="submission" date="2019-03" db="EMBL/GenBank/DDBJ databases">
        <title>Draft genome sequences of novel Actinobacteria.</title>
        <authorList>
            <person name="Sahin N."/>
            <person name="Ay H."/>
            <person name="Saygin H."/>
        </authorList>
    </citation>
    <scope>NUCLEOTIDE SEQUENCE [LARGE SCALE GENOMIC DNA]</scope>
    <source>
        <strain evidence="2 3">H3C3</strain>
    </source>
</reference>
<protein>
    <submittedName>
        <fullName evidence="2">Uncharacterized protein</fullName>
    </submittedName>
</protein>
<evidence type="ECO:0000313" key="3">
    <source>
        <dbReference type="Proteomes" id="UP000294513"/>
    </source>
</evidence>
<feature type="region of interest" description="Disordered" evidence="1">
    <location>
        <begin position="1"/>
        <end position="59"/>
    </location>
</feature>
<dbReference type="AlphaFoldDB" id="A0A4R5CBP6"/>
<gene>
    <name evidence="2" type="ORF">E1298_04455</name>
</gene>
<feature type="compositionally biased region" description="Basic and acidic residues" evidence="1">
    <location>
        <begin position="41"/>
        <end position="51"/>
    </location>
</feature>
<evidence type="ECO:0000313" key="2">
    <source>
        <dbReference type="EMBL" id="TDD95633.1"/>
    </source>
</evidence>
<accession>A0A4R5CBP6</accession>
<evidence type="ECO:0000256" key="1">
    <source>
        <dbReference type="SAM" id="MobiDB-lite"/>
    </source>
</evidence>
<proteinExistence type="predicted"/>
<organism evidence="2 3">
    <name type="scientific">Actinomadura rubrisoli</name>
    <dbReference type="NCBI Taxonomy" id="2530368"/>
    <lineage>
        <taxon>Bacteria</taxon>
        <taxon>Bacillati</taxon>
        <taxon>Actinomycetota</taxon>
        <taxon>Actinomycetes</taxon>
        <taxon>Streptosporangiales</taxon>
        <taxon>Thermomonosporaceae</taxon>
        <taxon>Actinomadura</taxon>
    </lineage>
</organism>
<keyword evidence="3" id="KW-1185">Reference proteome</keyword>
<name>A0A4R5CBP6_9ACTN</name>
<sequence>MRPPLGAARAGRRPRAVGRGQSAGIGGRAEIALQQRPGRLARTEQAKRLEQPGDPEDVVEVDCGGVAQQRGDGVSCFGAPFRAVPEVPQGQGEL</sequence>
<dbReference type="RefSeq" id="WP_131889459.1">
    <property type="nucleotide sequence ID" value="NZ_SMKU01000010.1"/>
</dbReference>
<dbReference type="Proteomes" id="UP000294513">
    <property type="component" value="Unassembled WGS sequence"/>
</dbReference>
<comment type="caution">
    <text evidence="2">The sequence shown here is derived from an EMBL/GenBank/DDBJ whole genome shotgun (WGS) entry which is preliminary data.</text>
</comment>